<organism evidence="3 4">
    <name type="scientific">Pseudolysinimonas kribbensis</name>
    <dbReference type="NCBI Taxonomy" id="433641"/>
    <lineage>
        <taxon>Bacteria</taxon>
        <taxon>Bacillati</taxon>
        <taxon>Actinomycetota</taxon>
        <taxon>Actinomycetes</taxon>
        <taxon>Micrococcales</taxon>
        <taxon>Microbacteriaceae</taxon>
        <taxon>Pseudolysinimonas</taxon>
    </lineage>
</organism>
<keyword evidence="4" id="KW-1185">Reference proteome</keyword>
<feature type="domain" description="Coenzyme Q-binding protein COQ10 START" evidence="2">
    <location>
        <begin position="38"/>
        <end position="144"/>
    </location>
</feature>
<dbReference type="PANTHER" id="PTHR33824">
    <property type="entry name" value="POLYKETIDE CYCLASE/DEHYDRASE AND LIPID TRANSPORT SUPERFAMILY PROTEIN"/>
    <property type="match status" value="1"/>
</dbReference>
<evidence type="ECO:0000256" key="1">
    <source>
        <dbReference type="SAM" id="MobiDB-lite"/>
    </source>
</evidence>
<proteinExistence type="predicted"/>
<protein>
    <submittedName>
        <fullName evidence="3">Cyclase</fullName>
    </submittedName>
</protein>
<dbReference type="InterPro" id="IPR047137">
    <property type="entry name" value="ORF3"/>
</dbReference>
<sequence>MAGRHVREPSAVTDRWLPSTDSDRKDEQMTTVEKSIDVDVPISRAYDQWTQFETFPEFLGGVEQVTQLDDTHLHWKVKVGGVEREFDAEVTEQHPDERVAWRSTDGTTHAGVVTFHRLGDATTRVNVQLDWEPEGLVEKAGAVLQADDLQIGRDLDRFKDYIESRGSADGAWRGDVDRAPDADGR</sequence>
<dbReference type="Pfam" id="PF03364">
    <property type="entry name" value="Polyketide_cyc"/>
    <property type="match status" value="1"/>
</dbReference>
<dbReference type="CDD" id="cd07817">
    <property type="entry name" value="SRPBCC_8"/>
    <property type="match status" value="1"/>
</dbReference>
<gene>
    <name evidence="3" type="ORF">GCM10025881_23290</name>
</gene>
<evidence type="ECO:0000259" key="2">
    <source>
        <dbReference type="Pfam" id="PF03364"/>
    </source>
</evidence>
<evidence type="ECO:0000313" key="3">
    <source>
        <dbReference type="EMBL" id="GMA95505.1"/>
    </source>
</evidence>
<name>A0ABQ6K4F1_9MICO</name>
<feature type="region of interest" description="Disordered" evidence="1">
    <location>
        <begin position="1"/>
        <end position="30"/>
    </location>
</feature>
<evidence type="ECO:0000313" key="4">
    <source>
        <dbReference type="Proteomes" id="UP001157034"/>
    </source>
</evidence>
<dbReference type="Gene3D" id="3.30.530.20">
    <property type="match status" value="1"/>
</dbReference>
<dbReference type="EMBL" id="BSVB01000001">
    <property type="protein sequence ID" value="GMA95505.1"/>
    <property type="molecule type" value="Genomic_DNA"/>
</dbReference>
<dbReference type="SUPFAM" id="SSF55961">
    <property type="entry name" value="Bet v1-like"/>
    <property type="match status" value="1"/>
</dbReference>
<dbReference type="Proteomes" id="UP001157034">
    <property type="component" value="Unassembled WGS sequence"/>
</dbReference>
<dbReference type="PANTHER" id="PTHR33824:SF7">
    <property type="entry name" value="POLYKETIDE CYCLASE_DEHYDRASE AND LIPID TRANSPORT SUPERFAMILY PROTEIN"/>
    <property type="match status" value="1"/>
</dbReference>
<reference evidence="4" key="1">
    <citation type="journal article" date="2019" name="Int. J. Syst. Evol. Microbiol.">
        <title>The Global Catalogue of Microorganisms (GCM) 10K type strain sequencing project: providing services to taxonomists for standard genome sequencing and annotation.</title>
        <authorList>
            <consortium name="The Broad Institute Genomics Platform"/>
            <consortium name="The Broad Institute Genome Sequencing Center for Infectious Disease"/>
            <person name="Wu L."/>
            <person name="Ma J."/>
        </authorList>
    </citation>
    <scope>NUCLEOTIDE SEQUENCE [LARGE SCALE GENOMIC DNA]</scope>
    <source>
        <strain evidence="4">NBRC 108894</strain>
    </source>
</reference>
<accession>A0ABQ6K4F1</accession>
<dbReference type="InterPro" id="IPR005031">
    <property type="entry name" value="COQ10_START"/>
</dbReference>
<dbReference type="InterPro" id="IPR023393">
    <property type="entry name" value="START-like_dom_sf"/>
</dbReference>
<comment type="caution">
    <text evidence="3">The sequence shown here is derived from an EMBL/GenBank/DDBJ whole genome shotgun (WGS) entry which is preliminary data.</text>
</comment>